<dbReference type="Gene3D" id="3.40.50.720">
    <property type="entry name" value="NAD(P)-binding Rossmann-like Domain"/>
    <property type="match status" value="1"/>
</dbReference>
<dbReference type="Pfam" id="PF07885">
    <property type="entry name" value="Ion_trans_2"/>
    <property type="match status" value="1"/>
</dbReference>
<dbReference type="GO" id="GO:0006813">
    <property type="term" value="P:potassium ion transport"/>
    <property type="evidence" value="ECO:0007669"/>
    <property type="project" value="InterPro"/>
</dbReference>
<evidence type="ECO:0000313" key="5">
    <source>
        <dbReference type="EMBL" id="NHC35273.1"/>
    </source>
</evidence>
<dbReference type="SUPFAM" id="SSF51735">
    <property type="entry name" value="NAD(P)-binding Rossmann-fold domains"/>
    <property type="match status" value="1"/>
</dbReference>
<name>A0A9X5E5H1_9CYAN</name>
<evidence type="ECO:0000259" key="4">
    <source>
        <dbReference type="PROSITE" id="PS51202"/>
    </source>
</evidence>
<dbReference type="EMBL" id="JTJC03000002">
    <property type="protein sequence ID" value="NHC35273.1"/>
    <property type="molecule type" value="Genomic_DNA"/>
</dbReference>
<dbReference type="SUPFAM" id="SSF116726">
    <property type="entry name" value="TrkA C-terminal domain-like"/>
    <property type="match status" value="1"/>
</dbReference>
<comment type="caution">
    <text evidence="5">The sequence shown here is derived from an EMBL/GenBank/DDBJ whole genome shotgun (WGS) entry which is preliminary data.</text>
</comment>
<dbReference type="InterPro" id="IPR036721">
    <property type="entry name" value="RCK_C_sf"/>
</dbReference>
<feature type="transmembrane region" description="Helical" evidence="2">
    <location>
        <begin position="33"/>
        <end position="50"/>
    </location>
</feature>
<dbReference type="PROSITE" id="PS51202">
    <property type="entry name" value="RCK_C"/>
    <property type="match status" value="1"/>
</dbReference>
<dbReference type="Proteomes" id="UP000031532">
    <property type="component" value="Unassembled WGS sequence"/>
</dbReference>
<keyword evidence="5" id="KW-0406">Ion transport</keyword>
<reference evidence="5 6" key="1">
    <citation type="journal article" date="2015" name="Genome Announc.">
        <title>Draft Genome Sequence of the Terrestrial Cyanobacterium Scytonema millei VB511283, Isolated from Eastern India.</title>
        <authorList>
            <person name="Sen D."/>
            <person name="Chandrababunaidu M.M."/>
            <person name="Singh D."/>
            <person name="Sanghi N."/>
            <person name="Ghorai A."/>
            <person name="Mishra G.P."/>
            <person name="Madduluri M."/>
            <person name="Adhikary S.P."/>
            <person name="Tripathy S."/>
        </authorList>
    </citation>
    <scope>NUCLEOTIDE SEQUENCE [LARGE SCALE GENOMIC DNA]</scope>
    <source>
        <strain evidence="5 6">VB511283</strain>
    </source>
</reference>
<feature type="transmembrane region" description="Helical" evidence="2">
    <location>
        <begin position="62"/>
        <end position="83"/>
    </location>
</feature>
<dbReference type="OrthoDB" id="9785285at2"/>
<feature type="domain" description="RCK N-terminal" evidence="3">
    <location>
        <begin position="108"/>
        <end position="225"/>
    </location>
</feature>
<evidence type="ECO:0000256" key="2">
    <source>
        <dbReference type="SAM" id="Phobius"/>
    </source>
</evidence>
<dbReference type="PANTHER" id="PTHR43833:SF9">
    <property type="entry name" value="POTASSIUM CHANNEL PROTEIN YUGO-RELATED"/>
    <property type="match status" value="1"/>
</dbReference>
<evidence type="ECO:0000313" key="6">
    <source>
        <dbReference type="Proteomes" id="UP000031532"/>
    </source>
</evidence>
<organism evidence="5 6">
    <name type="scientific">Scytonema millei VB511283</name>
    <dbReference type="NCBI Taxonomy" id="1245923"/>
    <lineage>
        <taxon>Bacteria</taxon>
        <taxon>Bacillati</taxon>
        <taxon>Cyanobacteriota</taxon>
        <taxon>Cyanophyceae</taxon>
        <taxon>Nostocales</taxon>
        <taxon>Scytonemataceae</taxon>
        <taxon>Scytonema</taxon>
    </lineage>
</organism>
<proteinExistence type="predicted"/>
<keyword evidence="2" id="KW-0472">Membrane</keyword>
<dbReference type="GO" id="GO:0005886">
    <property type="term" value="C:plasma membrane"/>
    <property type="evidence" value="ECO:0007669"/>
    <property type="project" value="UniProtKB-SubCell"/>
</dbReference>
<dbReference type="SUPFAM" id="SSF81324">
    <property type="entry name" value="Voltage-gated potassium channels"/>
    <property type="match status" value="1"/>
</dbReference>
<dbReference type="PANTHER" id="PTHR43833">
    <property type="entry name" value="POTASSIUM CHANNEL PROTEIN 2-RELATED-RELATED"/>
    <property type="match status" value="1"/>
</dbReference>
<keyword evidence="5" id="KW-0813">Transport</keyword>
<dbReference type="PROSITE" id="PS51201">
    <property type="entry name" value="RCK_N"/>
    <property type="match status" value="1"/>
</dbReference>
<dbReference type="InterPro" id="IPR036291">
    <property type="entry name" value="NAD(P)-bd_dom_sf"/>
</dbReference>
<accession>A0A9X5E5H1</accession>
<comment type="subcellular location">
    <subcellularLocation>
        <location evidence="1">Cell membrane</location>
        <topology evidence="1">Multi-pass membrane protein</topology>
    </subcellularLocation>
</comment>
<evidence type="ECO:0000259" key="3">
    <source>
        <dbReference type="PROSITE" id="PS51201"/>
    </source>
</evidence>
<gene>
    <name evidence="5" type="ORF">QH73_0011455</name>
</gene>
<dbReference type="Pfam" id="PF02080">
    <property type="entry name" value="TrkA_C"/>
    <property type="match status" value="1"/>
</dbReference>
<dbReference type="Gene3D" id="1.10.287.70">
    <property type="match status" value="1"/>
</dbReference>
<keyword evidence="2" id="KW-0812">Transmembrane</keyword>
<dbReference type="GO" id="GO:0008324">
    <property type="term" value="F:monoatomic cation transmembrane transporter activity"/>
    <property type="evidence" value="ECO:0007669"/>
    <property type="project" value="InterPro"/>
</dbReference>
<keyword evidence="5" id="KW-0407">Ion channel</keyword>
<dbReference type="InterPro" id="IPR003148">
    <property type="entry name" value="RCK_N"/>
</dbReference>
<dbReference type="InterPro" id="IPR006037">
    <property type="entry name" value="RCK_C"/>
</dbReference>
<protein>
    <submittedName>
        <fullName evidence="5">Potassium channel protein</fullName>
    </submittedName>
</protein>
<dbReference type="InterPro" id="IPR013099">
    <property type="entry name" value="K_chnl_dom"/>
</dbReference>
<evidence type="ECO:0000256" key="1">
    <source>
        <dbReference type="ARBA" id="ARBA00004651"/>
    </source>
</evidence>
<keyword evidence="2" id="KW-1133">Transmembrane helix</keyword>
<dbReference type="RefSeq" id="WP_039716329.1">
    <property type="nucleotide sequence ID" value="NZ_JTJC03000002.1"/>
</dbReference>
<feature type="domain" description="RCK C-terminal" evidence="4">
    <location>
        <begin position="254"/>
        <end position="340"/>
    </location>
</feature>
<dbReference type="Gene3D" id="3.30.70.1450">
    <property type="entry name" value="Regulator of K+ conductance, C-terminal domain"/>
    <property type="match status" value="1"/>
</dbReference>
<sequence length="356" mass="39029">MKTSFRNIILGAIAFATTILVAITGYVVAGWNLLDAIYMTTITVFGVGYGEVKPITSPTLRVFTILVIVAGYTSVVYIVGGFVQMVTEGEINKALSARRLEREIESLQQHVIICGYGRIGQILARRLDKMQQPFVVVDNSSDRVAMAESKGYLTKLGSAADETILQAVGIERAKALATVLPDDAVNVFITLTAREMNANLIILARGEYPSTEKKLKLAGADRVIMPASIGAERMAQMITHPAAMDFLNQDDGRHTLNELLAQIDVYMDELTISSDSPFAGKVVSDMEVRGKGGFLVVALRKPDGTMIIHPQHEMLLEAGDTVILMGHRGDIPQFAQKYVLRRDIRYRGAKARSDRL</sequence>
<feature type="transmembrane region" description="Helical" evidence="2">
    <location>
        <begin position="7"/>
        <end position="27"/>
    </location>
</feature>
<dbReference type="InterPro" id="IPR050721">
    <property type="entry name" value="Trk_Ktr_HKT_K-transport"/>
</dbReference>
<keyword evidence="6" id="KW-1185">Reference proteome</keyword>
<dbReference type="Pfam" id="PF02254">
    <property type="entry name" value="TrkA_N"/>
    <property type="match status" value="1"/>
</dbReference>
<dbReference type="AlphaFoldDB" id="A0A9X5E5H1"/>